<dbReference type="Proteomes" id="UP000237105">
    <property type="component" value="Unassembled WGS sequence"/>
</dbReference>
<organism evidence="1 2">
    <name type="scientific">Parasponia andersonii</name>
    <name type="common">Sponia andersonii</name>
    <dbReference type="NCBI Taxonomy" id="3476"/>
    <lineage>
        <taxon>Eukaryota</taxon>
        <taxon>Viridiplantae</taxon>
        <taxon>Streptophyta</taxon>
        <taxon>Embryophyta</taxon>
        <taxon>Tracheophyta</taxon>
        <taxon>Spermatophyta</taxon>
        <taxon>Magnoliopsida</taxon>
        <taxon>eudicotyledons</taxon>
        <taxon>Gunneridae</taxon>
        <taxon>Pentapetalae</taxon>
        <taxon>rosids</taxon>
        <taxon>fabids</taxon>
        <taxon>Rosales</taxon>
        <taxon>Cannabaceae</taxon>
        <taxon>Parasponia</taxon>
    </lineage>
</organism>
<evidence type="ECO:0000313" key="1">
    <source>
        <dbReference type="EMBL" id="PON66770.1"/>
    </source>
</evidence>
<dbReference type="EMBL" id="JXTB01000077">
    <property type="protein sequence ID" value="PON66770.1"/>
    <property type="molecule type" value="Genomic_DNA"/>
</dbReference>
<gene>
    <name evidence="1" type="ORF">PanWU01x14_108070</name>
</gene>
<dbReference type="OrthoDB" id="10360362at2759"/>
<protein>
    <submittedName>
        <fullName evidence="1">Uncharacterized protein</fullName>
    </submittedName>
</protein>
<dbReference type="AlphaFoldDB" id="A0A2P5D0E8"/>
<keyword evidence="2" id="KW-1185">Reference proteome</keyword>
<sequence>MGPFSWPVSKVLHTITDLKNWFGCGVGLILSFSRNTNVSTFQIHDRIQTTEHLTLDFLTNSSVVQVAQKETLPHFPAYQTILWIKASTKAQAFDGN</sequence>
<comment type="caution">
    <text evidence="1">The sequence shown here is derived from an EMBL/GenBank/DDBJ whole genome shotgun (WGS) entry which is preliminary data.</text>
</comment>
<evidence type="ECO:0000313" key="2">
    <source>
        <dbReference type="Proteomes" id="UP000237105"/>
    </source>
</evidence>
<name>A0A2P5D0E8_PARAD</name>
<reference evidence="2" key="1">
    <citation type="submission" date="2016-06" db="EMBL/GenBank/DDBJ databases">
        <title>Parallel loss of symbiosis genes in relatives of nitrogen-fixing non-legume Parasponia.</title>
        <authorList>
            <person name="Van Velzen R."/>
            <person name="Holmer R."/>
            <person name="Bu F."/>
            <person name="Rutten L."/>
            <person name="Van Zeijl A."/>
            <person name="Liu W."/>
            <person name="Santuari L."/>
            <person name="Cao Q."/>
            <person name="Sharma T."/>
            <person name="Shen D."/>
            <person name="Roswanjaya Y."/>
            <person name="Wardhani T."/>
            <person name="Kalhor M.S."/>
            <person name="Jansen J."/>
            <person name="Van den Hoogen J."/>
            <person name="Gungor B."/>
            <person name="Hartog M."/>
            <person name="Hontelez J."/>
            <person name="Verver J."/>
            <person name="Yang W.-C."/>
            <person name="Schijlen E."/>
            <person name="Repin R."/>
            <person name="Schilthuizen M."/>
            <person name="Schranz E."/>
            <person name="Heidstra R."/>
            <person name="Miyata K."/>
            <person name="Fedorova E."/>
            <person name="Kohlen W."/>
            <person name="Bisseling T."/>
            <person name="Smit S."/>
            <person name="Geurts R."/>
        </authorList>
    </citation>
    <scope>NUCLEOTIDE SEQUENCE [LARGE SCALE GENOMIC DNA]</scope>
    <source>
        <strain evidence="2">cv. WU1-14</strain>
    </source>
</reference>
<proteinExistence type="predicted"/>
<accession>A0A2P5D0E8</accession>